<dbReference type="SMART" id="SM00855">
    <property type="entry name" value="PGAM"/>
    <property type="match status" value="1"/>
</dbReference>
<sequence>MIAWFSLRRILVCLAAVATLLALVHSLSSGSAYPRTGSDPEGNAGTMALNNEVLAGSGKNRARFTYTTVTGIFLQSEASTIADGFDYATTDFGLIARAYPTDGSGDHGRTQWQRFTHYVNALNEAAREMQTDDAGAHVYYKVLFMGRHGEGDHNVAEALYGTPAWNCYWAQQDGNGTVVWADAHLTPTGEAQASKANRFWASQLTDQKQPAPQRYYSSPLTRCLQTASITFGGLALPFPFQPTIKEFLREDVSTHTCDRRATRSELHSAFPVATFEDGFAEKDPMWTGISDETPAANDVRSRILLDDIFSSDASTWVSFTSHSGEITSLLRVLGHRTFPLSTGQIIPVLVRAESLPDDKTPSPPSNTEWAKADTCKSPPITSVQGQGCMCSPTGRAANARDNKGVRRGL</sequence>
<dbReference type="CDD" id="cd07067">
    <property type="entry name" value="HP_PGM_like"/>
    <property type="match status" value="1"/>
</dbReference>
<name>A0ABP0BQX7_9PEZI</name>
<evidence type="ECO:0000256" key="2">
    <source>
        <dbReference type="SAM" id="SignalP"/>
    </source>
</evidence>
<accession>A0ABP0BQX7</accession>
<dbReference type="Proteomes" id="UP001642406">
    <property type="component" value="Unassembled WGS sequence"/>
</dbReference>
<keyword evidence="2" id="KW-0732">Signal</keyword>
<organism evidence="3 4">
    <name type="scientific">Sporothrix bragantina</name>
    <dbReference type="NCBI Taxonomy" id="671064"/>
    <lineage>
        <taxon>Eukaryota</taxon>
        <taxon>Fungi</taxon>
        <taxon>Dikarya</taxon>
        <taxon>Ascomycota</taxon>
        <taxon>Pezizomycotina</taxon>
        <taxon>Sordariomycetes</taxon>
        <taxon>Sordariomycetidae</taxon>
        <taxon>Ophiostomatales</taxon>
        <taxon>Ophiostomataceae</taxon>
        <taxon>Sporothrix</taxon>
    </lineage>
</organism>
<gene>
    <name evidence="3" type="primary">PMU1</name>
    <name evidence="3" type="ORF">SBRCBS47491_004696</name>
</gene>
<dbReference type="InterPro" id="IPR050275">
    <property type="entry name" value="PGM_Phosphatase"/>
</dbReference>
<feature type="chain" id="PRO_5047437031" evidence="2">
    <location>
        <begin position="27"/>
        <end position="409"/>
    </location>
</feature>
<dbReference type="PANTHER" id="PTHR48100:SF32">
    <property type="entry name" value="ANCHORED PROTEIN, PUTATIVE (AFU_ORTHOLOGUE AFUA_1G10590)-RELATED"/>
    <property type="match status" value="1"/>
</dbReference>
<proteinExistence type="predicted"/>
<reference evidence="3 4" key="1">
    <citation type="submission" date="2024-01" db="EMBL/GenBank/DDBJ databases">
        <authorList>
            <person name="Allen C."/>
            <person name="Tagirdzhanova G."/>
        </authorList>
    </citation>
    <scope>NUCLEOTIDE SEQUENCE [LARGE SCALE GENOMIC DNA]</scope>
</reference>
<protein>
    <submittedName>
        <fullName evidence="3">Phosphoglycerate mutase pmu1</fullName>
    </submittedName>
</protein>
<dbReference type="Gene3D" id="3.40.50.1240">
    <property type="entry name" value="Phosphoglycerate mutase-like"/>
    <property type="match status" value="1"/>
</dbReference>
<dbReference type="PANTHER" id="PTHR48100">
    <property type="entry name" value="BROAD-SPECIFICITY PHOSPHATASE YOR283W-RELATED"/>
    <property type="match status" value="1"/>
</dbReference>
<feature type="signal peptide" evidence="2">
    <location>
        <begin position="1"/>
        <end position="26"/>
    </location>
</feature>
<evidence type="ECO:0000313" key="3">
    <source>
        <dbReference type="EMBL" id="CAK7221927.1"/>
    </source>
</evidence>
<dbReference type="EMBL" id="CAWUHC010000036">
    <property type="protein sequence ID" value="CAK7221927.1"/>
    <property type="molecule type" value="Genomic_DNA"/>
</dbReference>
<dbReference type="SUPFAM" id="SSF53254">
    <property type="entry name" value="Phosphoglycerate mutase-like"/>
    <property type="match status" value="1"/>
</dbReference>
<dbReference type="InterPro" id="IPR013078">
    <property type="entry name" value="His_Pase_superF_clade-1"/>
</dbReference>
<feature type="region of interest" description="Disordered" evidence="1">
    <location>
        <begin position="355"/>
        <end position="375"/>
    </location>
</feature>
<evidence type="ECO:0000256" key="1">
    <source>
        <dbReference type="SAM" id="MobiDB-lite"/>
    </source>
</evidence>
<dbReference type="InterPro" id="IPR029033">
    <property type="entry name" value="His_PPase_superfam"/>
</dbReference>
<comment type="caution">
    <text evidence="3">The sequence shown here is derived from an EMBL/GenBank/DDBJ whole genome shotgun (WGS) entry which is preliminary data.</text>
</comment>
<dbReference type="Pfam" id="PF00300">
    <property type="entry name" value="His_Phos_1"/>
    <property type="match status" value="1"/>
</dbReference>
<keyword evidence="4" id="KW-1185">Reference proteome</keyword>
<evidence type="ECO:0000313" key="4">
    <source>
        <dbReference type="Proteomes" id="UP001642406"/>
    </source>
</evidence>